<accession>A0ACB6UYM9</accession>
<sequence length="1604" mass="181824">MSNKVLSVDRRFVSRPSDGTTGNPESLKGKINVKDMGSRVTRSKAPEDIKDAKLKSAVSSSSDRKPKKVDTGYSLLTSSNDVDGITYFPQTPETRQIFDLIMSEVHSLLEDVSHEVIRSAADSILSTLKDDSLKDFDKKREIEGILGLKISNEKYNQFNNLSRRITDYESSDAQNEDKDNKIDDELGVAVTFEGSDDEGIQEDSEDEQGYDSDSSSPDIKTGDDEYQSLANNEDLEVIESGKSSEEKKNDQIPAHEIDAFWLQRQIANVYSESDEIQEKTSTIFEILASDVSLGQAENDIMEVFDFDHNELVQLLCKNRSKIVWLTRLAQADTELEKESVRVEMKNSGYSAYIDELYGKTVNAKLNEPSADIDMEDATEEIVRTGDPTLTLKRLDLSHTALSVLRDNNLIKYDAASGRVQSTDLGRIASNFYISHTSMTTYNTNLKPFLTPIEIFRIFSLSEEFKFIPVRQEEKLELTKLLEKAPIPIKESVEEPAAKINILLQAYISRLKLDGFALMADMVYITQSAGRLFRAIYEIALRKGWASLTRTTLEICKMVEKRLWFSNSPFRQFPNCPIEVIKKTEASQLPWSKYFDLTDAAEVGQVIRVEKAGGLVFELLQQFPRLSLDAHYQPITPSLLKIELVITAEFTSWNRSLHGNAETFLVLVEDGDGETILYSDSFVLREHYLSDEHIVEFTVPISVPTPPNYFISLISEKWLHSETRVALSLKKLIVPEKFPAPTNLLDRQPIPVSSLDNEEYADIFPWETFNRIQTQAFHTLYNTDDNVFIGASVGNGKTACAEIALLRHWNDEDHGKAIYIAPFQDQVDDRLADWTKRLSKLQGGKVINKFTGELSADIKLLNSSDLILATPTQWDSVSRNWLKRRAVQNVSFAILDDIHMLGGMNGFVYEVIASRLRLAALELENPLRIIALSVSLSNAKDLGQWLGVSSSSVFNFLPKERQLPLEVHLQSFNIPHHPSLMIAMAHPTYYAIRNLSEGQASLIYVNDRKQCISTSQDLVRLSYADHKEDIFRLIDLEHLTPALERIKDNSLRESLENGIGFIYSHMEKSDRVIVERLFNKGAIQVILATRDTCWSAGPLAKLVVIMGTQIYEGQEHRYVDYPISELLQMMGHANRLQEDSSSKVLVLTNTSKREYYKKFLNEALPIESHLNLSLRDAFVTEISVEIINSKSGCIDWLTYSYFYRRLSANPSFYGLMDTTPQGISEYLSELIENTLEELVEANMVEIDENDEGDVITPLNGAIIASYHNISFVSLQTFILSLTERTRLKSLLEIVTSAEEFESSLPIRTHEDLLLKKIYNHCPVKINDVNFNSVRFKAFVLLQAHLSRMTLPPDLVADQQIVLEKILSLLAGCVDVFAGEGHLNATYAMDLSQMVVQAMWNKDSPLKQIPYFTSDIIANCKAEGVSTVAEFLEVVSDEDESKRSRLLNGMSDDDPRMVKIANFVNKYPNIEQVSYELEDEDDLHADEPSVIRIKIEREVDEDEEPDLDVESQHYPFHKRENWWVVFGEAASNKLYGIKRVSLSKAVQEVALPFTIPDAGVHDVAVWVMCDSYYDVDREIDFKVTVGEKREVADKDNNEEEDVEMED</sequence>
<dbReference type="Proteomes" id="UP000744676">
    <property type="component" value="Unassembled WGS sequence"/>
</dbReference>
<dbReference type="EMBL" id="QVQA01000304">
    <property type="protein sequence ID" value="KAF5092912.1"/>
    <property type="molecule type" value="Genomic_DNA"/>
</dbReference>
<name>A0ACB6UYM9_9ASCO</name>
<reference evidence="1 2" key="1">
    <citation type="journal article" date="2020" name="Front. Microbiol.">
        <title>Phenotypic and Genetic Characterization of the Cheese Ripening Yeast Geotrichum candidum.</title>
        <authorList>
            <person name="Perkins V."/>
            <person name="Vignola S."/>
            <person name="Lessard M.H."/>
            <person name="Plante P.L."/>
            <person name="Corbeil J."/>
            <person name="Dugat-Bony E."/>
            <person name="Frenette M."/>
            <person name="Labrie S."/>
        </authorList>
    </citation>
    <scope>NUCLEOTIDE SEQUENCE [LARGE SCALE GENOMIC DNA]</scope>
    <source>
        <strain evidence="1 2">LMA-1147</strain>
    </source>
</reference>
<protein>
    <submittedName>
        <fullName evidence="1">Uncharacterized protein</fullName>
    </submittedName>
</protein>
<organism evidence="1 2">
    <name type="scientific">Geotrichum galactomycetum</name>
    <dbReference type="NCBI Taxonomy" id="27317"/>
    <lineage>
        <taxon>Eukaryota</taxon>
        <taxon>Fungi</taxon>
        <taxon>Dikarya</taxon>
        <taxon>Ascomycota</taxon>
        <taxon>Saccharomycotina</taxon>
        <taxon>Dipodascomycetes</taxon>
        <taxon>Dipodascales</taxon>
        <taxon>Dipodascaceae</taxon>
        <taxon>Geotrichum</taxon>
    </lineage>
</organism>
<gene>
    <name evidence="1" type="ORF">D0Z00_004342</name>
</gene>
<comment type="caution">
    <text evidence="1">The sequence shown here is derived from an EMBL/GenBank/DDBJ whole genome shotgun (WGS) entry which is preliminary data.</text>
</comment>
<evidence type="ECO:0000313" key="1">
    <source>
        <dbReference type="EMBL" id="KAF5092912.1"/>
    </source>
</evidence>
<keyword evidence="2" id="KW-1185">Reference proteome</keyword>
<evidence type="ECO:0000313" key="2">
    <source>
        <dbReference type="Proteomes" id="UP000744676"/>
    </source>
</evidence>
<proteinExistence type="predicted"/>